<feature type="compositionally biased region" description="Low complexity" evidence="1">
    <location>
        <begin position="136"/>
        <end position="147"/>
    </location>
</feature>
<proteinExistence type="predicted"/>
<feature type="compositionally biased region" description="Polar residues" evidence="1">
    <location>
        <begin position="110"/>
        <end position="121"/>
    </location>
</feature>
<feature type="region of interest" description="Disordered" evidence="1">
    <location>
        <begin position="81"/>
        <end position="149"/>
    </location>
</feature>
<evidence type="ECO:0000256" key="1">
    <source>
        <dbReference type="SAM" id="MobiDB-lite"/>
    </source>
</evidence>
<dbReference type="Proteomes" id="UP000252015">
    <property type="component" value="Unassembled WGS sequence"/>
</dbReference>
<evidence type="ECO:0000313" key="3">
    <source>
        <dbReference type="Proteomes" id="UP000252015"/>
    </source>
</evidence>
<sequence length="240" mass="26902">MPHFRVDDALHSHPKAQKAADEALGMWVRAGSFCMAYLTDGFVPEWWVKQQPKGLAKAKRLVAAGLWHLAERDGERGWEFHEWLGPGRQDSRAKGEAEREAARQRKANWRASQRESQPTSHPESRRDTQRDERRTPGTNPTQPNPTRISVVTSGGELTQVAPPPFCPRHPNGTEKPCGACADARRAFQAWETDRAEAMAKARADFWADVRACPNCDDNGQVDHGNAVSRCPNHDWKATHA</sequence>
<organism evidence="2 3">
    <name type="scientific">Mycobacterium shimoidei</name>
    <dbReference type="NCBI Taxonomy" id="29313"/>
    <lineage>
        <taxon>Bacteria</taxon>
        <taxon>Bacillati</taxon>
        <taxon>Actinomycetota</taxon>
        <taxon>Actinomycetes</taxon>
        <taxon>Mycobacteriales</taxon>
        <taxon>Mycobacteriaceae</taxon>
        <taxon>Mycobacterium</taxon>
    </lineage>
</organism>
<evidence type="ECO:0000313" key="2">
    <source>
        <dbReference type="EMBL" id="SRX93581.1"/>
    </source>
</evidence>
<feature type="compositionally biased region" description="Basic and acidic residues" evidence="1">
    <location>
        <begin position="231"/>
        <end position="240"/>
    </location>
</feature>
<dbReference type="EMBL" id="UEGW01000001">
    <property type="protein sequence ID" value="SRX93581.1"/>
    <property type="molecule type" value="Genomic_DNA"/>
</dbReference>
<protein>
    <submittedName>
        <fullName evidence="2">Uncharacterized protein</fullName>
    </submittedName>
</protein>
<name>A0A375YXE0_MYCSH</name>
<accession>A0A375YXE0</accession>
<dbReference type="RefSeq" id="WP_113963560.1">
    <property type="nucleotide sequence ID" value="NZ_UEGW01000001.1"/>
</dbReference>
<gene>
    <name evidence="2" type="ORF">MSP7336_01820</name>
</gene>
<feature type="compositionally biased region" description="Basic and acidic residues" evidence="1">
    <location>
        <begin position="122"/>
        <end position="135"/>
    </location>
</feature>
<feature type="region of interest" description="Disordered" evidence="1">
    <location>
        <begin position="221"/>
        <end position="240"/>
    </location>
</feature>
<reference evidence="2 3" key="1">
    <citation type="submission" date="2018-05" db="EMBL/GenBank/DDBJ databases">
        <authorList>
            <consortium name="IHU Genomes"/>
        </authorList>
    </citation>
    <scope>NUCLEOTIDE SEQUENCE [LARGE SCALE GENOMIC DNA]</scope>
    <source>
        <strain evidence="2 3">P7336</strain>
    </source>
</reference>
<feature type="compositionally biased region" description="Basic and acidic residues" evidence="1">
    <location>
        <begin position="89"/>
        <end position="103"/>
    </location>
</feature>
<dbReference type="AlphaFoldDB" id="A0A375YXE0"/>
<keyword evidence="3" id="KW-1185">Reference proteome</keyword>